<dbReference type="AlphaFoldDB" id="Q13Q89"/>
<accession>Q13Q89</accession>
<dbReference type="KEGG" id="bxe:Bxe_B2236"/>
<dbReference type="STRING" id="266265.Bxe_B2236"/>
<reference evidence="1 2" key="1">
    <citation type="journal article" date="2006" name="Proc. Natl. Acad. Sci. U.S.A.">
        <title>Burkholderia xenovorans LB400 harbors a multi-replicon, 9.73-Mbp genome shaped for versatility.</title>
        <authorList>
            <person name="Chain P.S."/>
            <person name="Denef V.J."/>
            <person name="Konstantinidis K.T."/>
            <person name="Vergez L.M."/>
            <person name="Agullo L."/>
            <person name="Reyes V.L."/>
            <person name="Hauser L."/>
            <person name="Cordova M."/>
            <person name="Gomez L."/>
            <person name="Gonzalez M."/>
            <person name="Land M."/>
            <person name="Lao V."/>
            <person name="Larimer F."/>
            <person name="LiPuma J.J."/>
            <person name="Mahenthiralingam E."/>
            <person name="Malfatti S.A."/>
            <person name="Marx C.J."/>
            <person name="Parnell J.J."/>
            <person name="Ramette A."/>
            <person name="Richardson P."/>
            <person name="Seeger M."/>
            <person name="Smith D."/>
            <person name="Spilker T."/>
            <person name="Sul W.J."/>
            <person name="Tsoi T.V."/>
            <person name="Ulrich L.E."/>
            <person name="Zhulin I.B."/>
            <person name="Tiedje J.M."/>
        </authorList>
    </citation>
    <scope>NUCLEOTIDE SEQUENCE [LARGE SCALE GENOMIC DNA]</scope>
    <source>
        <strain evidence="1 2">LB400</strain>
    </source>
</reference>
<protein>
    <submittedName>
        <fullName evidence="1">Uncharacterized protein</fullName>
    </submittedName>
</protein>
<keyword evidence="2" id="KW-1185">Reference proteome</keyword>
<evidence type="ECO:0000313" key="2">
    <source>
        <dbReference type="Proteomes" id="UP000001817"/>
    </source>
</evidence>
<dbReference type="Proteomes" id="UP000001817">
    <property type="component" value="Chromosome 2"/>
</dbReference>
<organism evidence="1 2">
    <name type="scientific">Paraburkholderia xenovorans (strain LB400)</name>
    <dbReference type="NCBI Taxonomy" id="266265"/>
    <lineage>
        <taxon>Bacteria</taxon>
        <taxon>Pseudomonadati</taxon>
        <taxon>Pseudomonadota</taxon>
        <taxon>Betaproteobacteria</taxon>
        <taxon>Burkholderiales</taxon>
        <taxon>Burkholderiaceae</taxon>
        <taxon>Paraburkholderia</taxon>
    </lineage>
</organism>
<name>Q13Q89_PARXL</name>
<proteinExistence type="predicted"/>
<dbReference type="EMBL" id="CP000271">
    <property type="protein sequence ID" value="ABE33750.1"/>
    <property type="molecule type" value="Genomic_DNA"/>
</dbReference>
<evidence type="ECO:0000313" key="1">
    <source>
        <dbReference type="EMBL" id="ABE33750.1"/>
    </source>
</evidence>
<sequence>MSFFATGVMRGRRLDFIGVLWKLDATVCCVAGRQLTRAIWSLTDCGDAEAFNIRTSFMEYPAINIDSQAPAFFGGNTGNTRLNQYQIK</sequence>
<gene>
    <name evidence="1" type="ORF">Bxe_B2236</name>
</gene>